<dbReference type="SUPFAM" id="SSF55486">
    <property type="entry name" value="Metalloproteases ('zincins'), catalytic domain"/>
    <property type="match status" value="1"/>
</dbReference>
<gene>
    <name evidence="12" type="ORF">D0Z07_8895</name>
</gene>
<evidence type="ECO:0000256" key="3">
    <source>
        <dbReference type="ARBA" id="ARBA00022670"/>
    </source>
</evidence>
<keyword evidence="4" id="KW-0479">Metal-binding</keyword>
<organism evidence="12 13">
    <name type="scientific">Hyphodiscus hymeniophilus</name>
    <dbReference type="NCBI Taxonomy" id="353542"/>
    <lineage>
        <taxon>Eukaryota</taxon>
        <taxon>Fungi</taxon>
        <taxon>Dikarya</taxon>
        <taxon>Ascomycota</taxon>
        <taxon>Pezizomycotina</taxon>
        <taxon>Leotiomycetes</taxon>
        <taxon>Helotiales</taxon>
        <taxon>Hyphodiscaceae</taxon>
        <taxon>Hyphodiscus</taxon>
    </lineage>
</organism>
<evidence type="ECO:0000259" key="11">
    <source>
        <dbReference type="Pfam" id="PF05649"/>
    </source>
</evidence>
<keyword evidence="5" id="KW-0378">Hydrolase</keyword>
<dbReference type="GO" id="GO:0046872">
    <property type="term" value="F:metal ion binding"/>
    <property type="evidence" value="ECO:0007669"/>
    <property type="project" value="UniProtKB-KW"/>
</dbReference>
<comment type="caution">
    <text evidence="12">The sequence shown here is derived from an EMBL/GenBank/DDBJ whole genome shotgun (WGS) entry which is preliminary data.</text>
</comment>
<sequence length="860" mass="96456">MRPERKTRSRSRNRARSRSRSNKPRAEPATVNARIHANFVIPLAGILSSIAARLYDMGASPSKPRGEENGNADANESTTLLPRAERETDEGDSRTKKAGRWFATNAVAVFMTLLIAAVIIILCVFFGVYRSSKRPSTRATLCMTPACVHAASEILYNLSPDYQSLDACTDFEQLVCEGWDSRHDLRPDQGDAFTGSIMSENSQMLLRHILEAPYPVDSEHSSFSPAQLVESLSSIDQYNFNKLKAAYDACMDEDSVRKEGVTPLRKILHQVEDMFPVENTAFGGRTTLESKDEDDLANTVLYLSRIGVPSVVSCGAGADDKDPDVVVVQCGPPYSIGLPAKDYYSDNDVMQKYKSTVAQVFEKLYPNHSNTKFLSELGGHSLAMRGKSLVIARGVVEFEKQLAAASPDAEDRDDVTQYYNPMSLKEADKLTPQIRLSRMINNLSPSDVKPDRIIVMSPSYMSNLSSLLSDTSKETIQAYFFWKVVQAYSSVIEADELKPYSRFSNELQGKDPDSTSERWRKCVRHVDNGLGWILSRFFVEKAFSEKAKIFGDQIVTDIKTTFIEKLKKTTWMDESVVELAIQKVHKIVQKIGYPTKSPDIMDPPSLRQYYSSVQISSTAFFDNALAMNRFDIAREWSSLGKPVDRDAWGMSVPTVNAYYNPPGNEIVFPAGIMQFPVFDVNVPPYLSYGAFGSVSGHELSHAFDSTGRHYDQNGNYTDWWTPSTVSNFEERAECFVDQYHNYTVPGPDDKPLHVNGKLTLGENIADAGGVSAAFAAWKMRRTEMENQDLPGLEYFTQEQLFFVSYANWWCGKSRKETAISRIYTDPHAPKWARVLGTMSNSKDFKEAFACKPTEPVCELW</sequence>
<keyword evidence="9" id="KW-0472">Membrane</keyword>
<dbReference type="Pfam" id="PF01431">
    <property type="entry name" value="Peptidase_M13"/>
    <property type="match status" value="1"/>
</dbReference>
<comment type="cofactor">
    <cofactor evidence="1">
        <name>Zn(2+)</name>
        <dbReference type="ChEBI" id="CHEBI:29105"/>
    </cofactor>
</comment>
<dbReference type="PANTHER" id="PTHR11733">
    <property type="entry name" value="ZINC METALLOPROTEASE FAMILY M13 NEPRILYSIN-RELATED"/>
    <property type="match status" value="1"/>
</dbReference>
<dbReference type="GO" id="GO:0004222">
    <property type="term" value="F:metalloendopeptidase activity"/>
    <property type="evidence" value="ECO:0007669"/>
    <property type="project" value="InterPro"/>
</dbReference>
<dbReference type="GO" id="GO:0016485">
    <property type="term" value="P:protein processing"/>
    <property type="evidence" value="ECO:0007669"/>
    <property type="project" value="TreeGrafter"/>
</dbReference>
<evidence type="ECO:0000256" key="8">
    <source>
        <dbReference type="SAM" id="MobiDB-lite"/>
    </source>
</evidence>
<feature type="region of interest" description="Disordered" evidence="8">
    <location>
        <begin position="61"/>
        <end position="96"/>
    </location>
</feature>
<dbReference type="PROSITE" id="PS51885">
    <property type="entry name" value="NEPRILYSIN"/>
    <property type="match status" value="1"/>
</dbReference>
<keyword evidence="9" id="KW-1133">Transmembrane helix</keyword>
<proteinExistence type="inferred from homology"/>
<dbReference type="InterPro" id="IPR008753">
    <property type="entry name" value="Peptidase_M13_N"/>
</dbReference>
<evidence type="ECO:0000256" key="9">
    <source>
        <dbReference type="SAM" id="Phobius"/>
    </source>
</evidence>
<feature type="compositionally biased region" description="Basic residues" evidence="8">
    <location>
        <begin position="7"/>
        <end position="23"/>
    </location>
</feature>
<dbReference type="Pfam" id="PF05649">
    <property type="entry name" value="Peptidase_M13_N"/>
    <property type="match status" value="1"/>
</dbReference>
<dbReference type="Gene3D" id="3.40.390.10">
    <property type="entry name" value="Collagenase (Catalytic Domain)"/>
    <property type="match status" value="1"/>
</dbReference>
<dbReference type="CDD" id="cd08662">
    <property type="entry name" value="M13"/>
    <property type="match status" value="1"/>
</dbReference>
<evidence type="ECO:0000259" key="10">
    <source>
        <dbReference type="Pfam" id="PF01431"/>
    </source>
</evidence>
<dbReference type="PRINTS" id="PR00786">
    <property type="entry name" value="NEPRILYSIN"/>
</dbReference>
<evidence type="ECO:0000313" key="12">
    <source>
        <dbReference type="EMBL" id="KAG0645353.1"/>
    </source>
</evidence>
<evidence type="ECO:0000313" key="13">
    <source>
        <dbReference type="Proteomes" id="UP000785200"/>
    </source>
</evidence>
<evidence type="ECO:0000256" key="5">
    <source>
        <dbReference type="ARBA" id="ARBA00022801"/>
    </source>
</evidence>
<evidence type="ECO:0000256" key="7">
    <source>
        <dbReference type="ARBA" id="ARBA00023049"/>
    </source>
</evidence>
<feature type="compositionally biased region" description="Basic and acidic residues" evidence="8">
    <location>
        <begin position="83"/>
        <end position="95"/>
    </location>
</feature>
<dbReference type="InterPro" id="IPR000718">
    <property type="entry name" value="Peptidase_M13"/>
</dbReference>
<feature type="transmembrane region" description="Helical" evidence="9">
    <location>
        <begin position="102"/>
        <end position="129"/>
    </location>
</feature>
<accession>A0A9P6SKT9</accession>
<dbReference type="Proteomes" id="UP000785200">
    <property type="component" value="Unassembled WGS sequence"/>
</dbReference>
<keyword evidence="6" id="KW-0862">Zinc</keyword>
<dbReference type="InterPro" id="IPR018497">
    <property type="entry name" value="Peptidase_M13_C"/>
</dbReference>
<evidence type="ECO:0000256" key="6">
    <source>
        <dbReference type="ARBA" id="ARBA00022833"/>
    </source>
</evidence>
<keyword evidence="9" id="KW-0812">Transmembrane</keyword>
<dbReference type="GO" id="GO:0005886">
    <property type="term" value="C:plasma membrane"/>
    <property type="evidence" value="ECO:0007669"/>
    <property type="project" value="TreeGrafter"/>
</dbReference>
<comment type="similarity">
    <text evidence="2">Belongs to the peptidase M13 family.</text>
</comment>
<dbReference type="InterPro" id="IPR024079">
    <property type="entry name" value="MetalloPept_cat_dom_sf"/>
</dbReference>
<evidence type="ECO:0000256" key="1">
    <source>
        <dbReference type="ARBA" id="ARBA00001947"/>
    </source>
</evidence>
<dbReference type="Gene3D" id="1.10.1380.10">
    <property type="entry name" value="Neutral endopeptidase , domain2"/>
    <property type="match status" value="1"/>
</dbReference>
<dbReference type="InterPro" id="IPR042089">
    <property type="entry name" value="Peptidase_M13_dom_2"/>
</dbReference>
<feature type="region of interest" description="Disordered" evidence="8">
    <location>
        <begin position="1"/>
        <end position="29"/>
    </location>
</feature>
<dbReference type="EMBL" id="VNKQ01000019">
    <property type="protein sequence ID" value="KAG0645353.1"/>
    <property type="molecule type" value="Genomic_DNA"/>
</dbReference>
<feature type="domain" description="Peptidase M13 N-terminal" evidence="11">
    <location>
        <begin position="168"/>
        <end position="594"/>
    </location>
</feature>
<evidence type="ECO:0000256" key="4">
    <source>
        <dbReference type="ARBA" id="ARBA00022723"/>
    </source>
</evidence>
<name>A0A9P6SKT9_9HELO</name>
<reference evidence="12" key="1">
    <citation type="submission" date="2019-07" db="EMBL/GenBank/DDBJ databases">
        <title>Hyphodiscus hymeniophilus genome sequencing and assembly.</title>
        <authorList>
            <person name="Kramer G."/>
            <person name="Nodwell J."/>
        </authorList>
    </citation>
    <scope>NUCLEOTIDE SEQUENCE</scope>
    <source>
        <strain evidence="12">ATCC 34498</strain>
    </source>
</reference>
<dbReference type="OrthoDB" id="6475849at2759"/>
<keyword evidence="13" id="KW-1185">Reference proteome</keyword>
<keyword evidence="3" id="KW-0645">Protease</keyword>
<dbReference type="AlphaFoldDB" id="A0A9P6SKT9"/>
<evidence type="ECO:0000256" key="2">
    <source>
        <dbReference type="ARBA" id="ARBA00007357"/>
    </source>
</evidence>
<keyword evidence="7" id="KW-0482">Metalloprotease</keyword>
<feature type="domain" description="Peptidase M13 C-terminal" evidence="10">
    <location>
        <begin position="656"/>
        <end position="856"/>
    </location>
</feature>
<dbReference type="PANTHER" id="PTHR11733:SF167">
    <property type="entry name" value="FI17812P1-RELATED"/>
    <property type="match status" value="1"/>
</dbReference>
<protein>
    <submittedName>
        <fullName evidence="12">Neprilysin-3</fullName>
    </submittedName>
</protein>